<dbReference type="Proteomes" id="UP000319138">
    <property type="component" value="Unassembled WGS sequence"/>
</dbReference>
<dbReference type="RefSeq" id="WP_144187658.1">
    <property type="nucleotide sequence ID" value="NZ_VMHL01000001.1"/>
</dbReference>
<comment type="caution">
    <text evidence="1">The sequence shown here is derived from an EMBL/GenBank/DDBJ whole genome shotgun (WGS) entry which is preliminary data.</text>
</comment>
<protein>
    <recommendedName>
        <fullName evidence="3">Lipocalin-like domain-containing protein</fullName>
    </recommendedName>
</protein>
<accession>A0A556RSJ1</accession>
<evidence type="ECO:0000313" key="2">
    <source>
        <dbReference type="Proteomes" id="UP000319138"/>
    </source>
</evidence>
<dbReference type="AlphaFoldDB" id="A0A556RSJ1"/>
<sequence>MKRVVLLGLACFAMFGCDEKKVTEEMLLGDWECTQNDQKAKWKNGTFQDFGEIKSEKALITYKTYDGLLMRGRGNDLTKGDWYSVSSNLSIQDVKNLNISEFSRSYISSKFEYISDKEYKHTLIIEKVYKSLSEEEQIKDNSRQKIEENCIKVVH</sequence>
<proteinExistence type="predicted"/>
<dbReference type="PROSITE" id="PS51257">
    <property type="entry name" value="PROKAR_LIPOPROTEIN"/>
    <property type="match status" value="1"/>
</dbReference>
<evidence type="ECO:0008006" key="3">
    <source>
        <dbReference type="Google" id="ProtNLM"/>
    </source>
</evidence>
<evidence type="ECO:0000313" key="1">
    <source>
        <dbReference type="EMBL" id="TSJ91871.1"/>
    </source>
</evidence>
<organism evidence="1 2">
    <name type="scientific">Gilliamella apicola</name>
    <dbReference type="NCBI Taxonomy" id="1196095"/>
    <lineage>
        <taxon>Bacteria</taxon>
        <taxon>Pseudomonadati</taxon>
        <taxon>Pseudomonadota</taxon>
        <taxon>Gammaproteobacteria</taxon>
        <taxon>Orbales</taxon>
        <taxon>Orbaceae</taxon>
        <taxon>Gilliamella</taxon>
    </lineage>
</organism>
<name>A0A556RSJ1_9GAMM</name>
<gene>
    <name evidence="1" type="ORF">FPQ14_00980</name>
</gene>
<reference evidence="1 2" key="1">
    <citation type="submission" date="2019-07" db="EMBL/GenBank/DDBJ databases">
        <title>Gilliamella genomes.</title>
        <authorList>
            <person name="Zheng H."/>
        </authorList>
    </citation>
    <scope>NUCLEOTIDE SEQUENCE [LARGE SCALE GENOMIC DNA]</scope>
    <source>
        <strain evidence="1 2">W8131</strain>
    </source>
</reference>
<dbReference type="EMBL" id="VMHL01000001">
    <property type="protein sequence ID" value="TSJ91871.1"/>
    <property type="molecule type" value="Genomic_DNA"/>
</dbReference>